<gene>
    <name evidence="1" type="ORF">CR513_39085</name>
</gene>
<dbReference type="EMBL" id="QJKJ01008239">
    <property type="protein sequence ID" value="RDX80378.1"/>
    <property type="molecule type" value="Genomic_DNA"/>
</dbReference>
<protein>
    <submittedName>
        <fullName evidence="1">Uncharacterized protein</fullName>
    </submittedName>
</protein>
<name>A0A371FQ05_MUCPR</name>
<evidence type="ECO:0000313" key="2">
    <source>
        <dbReference type="Proteomes" id="UP000257109"/>
    </source>
</evidence>
<accession>A0A371FQ05</accession>
<evidence type="ECO:0000313" key="1">
    <source>
        <dbReference type="EMBL" id="RDX80378.1"/>
    </source>
</evidence>
<feature type="non-terminal residue" evidence="1">
    <location>
        <position position="1"/>
    </location>
</feature>
<comment type="caution">
    <text evidence="1">The sequence shown here is derived from an EMBL/GenBank/DDBJ whole genome shotgun (WGS) entry which is preliminary data.</text>
</comment>
<organism evidence="1 2">
    <name type="scientific">Mucuna pruriens</name>
    <name type="common">Velvet bean</name>
    <name type="synonym">Dolichos pruriens</name>
    <dbReference type="NCBI Taxonomy" id="157652"/>
    <lineage>
        <taxon>Eukaryota</taxon>
        <taxon>Viridiplantae</taxon>
        <taxon>Streptophyta</taxon>
        <taxon>Embryophyta</taxon>
        <taxon>Tracheophyta</taxon>
        <taxon>Spermatophyta</taxon>
        <taxon>Magnoliopsida</taxon>
        <taxon>eudicotyledons</taxon>
        <taxon>Gunneridae</taxon>
        <taxon>Pentapetalae</taxon>
        <taxon>rosids</taxon>
        <taxon>fabids</taxon>
        <taxon>Fabales</taxon>
        <taxon>Fabaceae</taxon>
        <taxon>Papilionoideae</taxon>
        <taxon>50 kb inversion clade</taxon>
        <taxon>NPAAA clade</taxon>
        <taxon>indigoferoid/millettioid clade</taxon>
        <taxon>Phaseoleae</taxon>
        <taxon>Mucuna</taxon>
    </lineage>
</organism>
<dbReference type="AlphaFoldDB" id="A0A371FQ05"/>
<reference evidence="1" key="1">
    <citation type="submission" date="2018-05" db="EMBL/GenBank/DDBJ databases">
        <title>Draft genome of Mucuna pruriens seed.</title>
        <authorList>
            <person name="Nnadi N.E."/>
            <person name="Vos R."/>
            <person name="Hasami M.H."/>
            <person name="Devisetty U.K."/>
            <person name="Aguiy J.C."/>
        </authorList>
    </citation>
    <scope>NUCLEOTIDE SEQUENCE [LARGE SCALE GENOMIC DNA]</scope>
    <source>
        <strain evidence="1">JCA_2017</strain>
    </source>
</reference>
<dbReference type="OrthoDB" id="909585at2759"/>
<keyword evidence="2" id="KW-1185">Reference proteome</keyword>
<sequence>MFKERDLVWVHLRKKRFPTLKKRINDNAYKVSMPQDYKGSNSFNISNLSPCVISTQVPNLRSNSLKK</sequence>
<dbReference type="Proteomes" id="UP000257109">
    <property type="component" value="Unassembled WGS sequence"/>
</dbReference>
<proteinExistence type="predicted"/>